<dbReference type="Gene3D" id="3.40.50.1820">
    <property type="entry name" value="alpha/beta hydrolase"/>
    <property type="match status" value="1"/>
</dbReference>
<organism evidence="3 4">
    <name type="scientific">Camellia sinensis</name>
    <name type="common">Tea plant</name>
    <name type="synonym">Thea sinensis</name>
    <dbReference type="NCBI Taxonomy" id="4442"/>
    <lineage>
        <taxon>Eukaryota</taxon>
        <taxon>Viridiplantae</taxon>
        <taxon>Streptophyta</taxon>
        <taxon>Embryophyta</taxon>
        <taxon>Tracheophyta</taxon>
        <taxon>Spermatophyta</taxon>
        <taxon>Magnoliopsida</taxon>
        <taxon>eudicotyledons</taxon>
        <taxon>Gunneridae</taxon>
        <taxon>Pentapetalae</taxon>
        <taxon>asterids</taxon>
        <taxon>Ericales</taxon>
        <taxon>Theaceae</taxon>
        <taxon>Camellia</taxon>
    </lineage>
</organism>
<dbReference type="SUPFAM" id="SSF53474">
    <property type="entry name" value="alpha/beta-Hydrolases"/>
    <property type="match status" value="1"/>
</dbReference>
<proteinExistence type="predicted"/>
<evidence type="ECO:0000313" key="3">
    <source>
        <dbReference type="EMBL" id="KAF5960062.1"/>
    </source>
</evidence>
<name>A0A7J7I4W8_CAMSI</name>
<dbReference type="InterPro" id="IPR002921">
    <property type="entry name" value="Fungal_lipase-type"/>
</dbReference>
<dbReference type="Pfam" id="PF01764">
    <property type="entry name" value="Lipase_3"/>
    <property type="match status" value="1"/>
</dbReference>
<gene>
    <name evidence="3" type="ORF">HYC85_001271</name>
</gene>
<dbReference type="EMBL" id="JACBKZ010000001">
    <property type="protein sequence ID" value="KAF5960062.1"/>
    <property type="molecule type" value="Genomic_DNA"/>
</dbReference>
<dbReference type="PANTHER" id="PTHR31479">
    <property type="entry name" value="ALPHA/BETA-HYDROLASES SUPERFAMILY PROTEIN"/>
    <property type="match status" value="1"/>
</dbReference>
<dbReference type="GO" id="GO:0006629">
    <property type="term" value="P:lipid metabolic process"/>
    <property type="evidence" value="ECO:0007669"/>
    <property type="project" value="InterPro"/>
</dbReference>
<evidence type="ECO:0000313" key="4">
    <source>
        <dbReference type="Proteomes" id="UP000593564"/>
    </source>
</evidence>
<sequence length="403" mass="45169">MSNSCRKNPHHRRSVAASLVQGVYILERDRQQNRQGPQALAPPWWDFFHFQLIRVLVDDVDHSIFATEEETGCWQGEAAGVEGTGCWQGEAAGVGVTAAEEIGWVCREEETCCCCEKITVAVGEATAAAEKRAALLAALLCCGLSRITIYKFKFPHYCNYFVQNPPRYVVAFRGTIMKPDAWLQDLKLDLKVIQNSLQQSTRFQVAMQAVQDMVAIAGVANIWLVGHSLGSAIALLAGKNMVKIGCFVETYLFNPPFPSALIEEIKNEKLKHRIRFTNSVVTAGIAVAVNCHHQSPQKDDSFSVLSGWIPYLFVNPSDPICYEYIWYFEHRLKMMKVCDGSLGRLATQNSVGSLLSGSELAHLIPSAYLTINLSPSEGFKKAHEIHQWWKPNMQCQFRLHQFK</sequence>
<keyword evidence="4" id="KW-1185">Reference proteome</keyword>
<accession>A0A7J7I4W8</accession>
<reference evidence="4" key="1">
    <citation type="journal article" date="2020" name="Nat. Commun.">
        <title>Genome assembly of wild tea tree DASZ reveals pedigree and selection history of tea varieties.</title>
        <authorList>
            <person name="Zhang W."/>
            <person name="Zhang Y."/>
            <person name="Qiu H."/>
            <person name="Guo Y."/>
            <person name="Wan H."/>
            <person name="Zhang X."/>
            <person name="Scossa F."/>
            <person name="Alseekh S."/>
            <person name="Zhang Q."/>
            <person name="Wang P."/>
            <person name="Xu L."/>
            <person name="Schmidt M.H."/>
            <person name="Jia X."/>
            <person name="Li D."/>
            <person name="Zhu A."/>
            <person name="Guo F."/>
            <person name="Chen W."/>
            <person name="Ni D."/>
            <person name="Usadel B."/>
            <person name="Fernie A.R."/>
            <person name="Wen W."/>
        </authorList>
    </citation>
    <scope>NUCLEOTIDE SEQUENCE [LARGE SCALE GENOMIC DNA]</scope>
    <source>
        <strain evidence="4">cv. G240</strain>
    </source>
</reference>
<comment type="caution">
    <text evidence="3">The sequence shown here is derived from an EMBL/GenBank/DDBJ whole genome shotgun (WGS) entry which is preliminary data.</text>
</comment>
<reference evidence="3 4" key="2">
    <citation type="submission" date="2020-07" db="EMBL/GenBank/DDBJ databases">
        <title>Genome assembly of wild tea tree DASZ reveals pedigree and selection history of tea varieties.</title>
        <authorList>
            <person name="Zhang W."/>
        </authorList>
    </citation>
    <scope>NUCLEOTIDE SEQUENCE [LARGE SCALE GENOMIC DNA]</scope>
    <source>
        <strain evidence="4">cv. G240</strain>
        <tissue evidence="3">Leaf</tissue>
    </source>
</reference>
<evidence type="ECO:0000259" key="2">
    <source>
        <dbReference type="Pfam" id="PF01764"/>
    </source>
</evidence>
<keyword evidence="1" id="KW-0378">Hydrolase</keyword>
<feature type="domain" description="Fungal lipase-type" evidence="2">
    <location>
        <begin position="170"/>
        <end position="245"/>
    </location>
</feature>
<protein>
    <recommendedName>
        <fullName evidence="2">Fungal lipase-type domain-containing protein</fullName>
    </recommendedName>
</protein>
<dbReference type="AlphaFoldDB" id="A0A7J7I4W8"/>
<evidence type="ECO:0000256" key="1">
    <source>
        <dbReference type="ARBA" id="ARBA00022801"/>
    </source>
</evidence>
<dbReference type="Proteomes" id="UP000593564">
    <property type="component" value="Unassembled WGS sequence"/>
</dbReference>
<dbReference type="InterPro" id="IPR029058">
    <property type="entry name" value="AB_hydrolase_fold"/>
</dbReference>
<dbReference type="PANTHER" id="PTHR31479:SF2">
    <property type="entry name" value="ALPHA_BETA-HYDROLASES SUPERFAMILY PROTEIN"/>
    <property type="match status" value="1"/>
</dbReference>
<dbReference type="GO" id="GO:0016787">
    <property type="term" value="F:hydrolase activity"/>
    <property type="evidence" value="ECO:0007669"/>
    <property type="project" value="UniProtKB-KW"/>
</dbReference>